<proteinExistence type="predicted"/>
<evidence type="ECO:0000313" key="3">
    <source>
        <dbReference type="Proteomes" id="UP001056035"/>
    </source>
</evidence>
<feature type="domain" description="ER-bound oxygenase mpaB/mpaB'/Rubber oxygenase catalytic" evidence="1">
    <location>
        <begin position="15"/>
        <end position="245"/>
    </location>
</feature>
<name>A0ABY5DTK0_9ACTN</name>
<accession>A0ABY5DTK0</accession>
<keyword evidence="3" id="KW-1185">Reference proteome</keyword>
<gene>
    <name evidence="2" type="ORF">NBH00_03890</name>
</gene>
<dbReference type="PANTHER" id="PTHR36151">
    <property type="entry name" value="BLR2777 PROTEIN"/>
    <property type="match status" value="1"/>
</dbReference>
<reference evidence="2 3" key="1">
    <citation type="submission" date="2022-06" db="EMBL/GenBank/DDBJ databases">
        <title>Paraconexibacter antarcticus.</title>
        <authorList>
            <person name="Kim C.S."/>
        </authorList>
    </citation>
    <scope>NUCLEOTIDE SEQUENCE [LARGE SCALE GENOMIC DNA]</scope>
    <source>
        <strain evidence="2 3">02-257</strain>
    </source>
</reference>
<protein>
    <submittedName>
        <fullName evidence="2">Oxygenase MpaB family protein</fullName>
    </submittedName>
</protein>
<sequence>MPASAARPTPPAGMRAALDAVAPLALGNANVIMQLARLPVGRGVAESTVDSGRVDRHPVKRLRTTMQFLVVATHGTDEERRGLRAEINRQHRQVRSAPGAEVAYNAFDADLQLWVAACLWRGTEDTLRWLYPEFDEAELDACYRWAERFGTTLQVREGMWPADRRAFETYWDQGLAQIRMDDVSRRYLQRLTVLAGYPAPLRATAGRVLTTLTLGFLPQPFRDELGLPWTAADERRFTRLIRILAAMNRRTPRVVRQLPMNAYLWDVRRRLRTGRPVV</sequence>
<dbReference type="EMBL" id="CP098502">
    <property type="protein sequence ID" value="UTI65358.1"/>
    <property type="molecule type" value="Genomic_DNA"/>
</dbReference>
<dbReference type="RefSeq" id="WP_254572039.1">
    <property type="nucleotide sequence ID" value="NZ_CP098502.1"/>
</dbReference>
<dbReference type="Proteomes" id="UP001056035">
    <property type="component" value="Chromosome"/>
</dbReference>
<organism evidence="2 3">
    <name type="scientific">Paraconexibacter antarcticus</name>
    <dbReference type="NCBI Taxonomy" id="2949664"/>
    <lineage>
        <taxon>Bacteria</taxon>
        <taxon>Bacillati</taxon>
        <taxon>Actinomycetota</taxon>
        <taxon>Thermoleophilia</taxon>
        <taxon>Solirubrobacterales</taxon>
        <taxon>Paraconexibacteraceae</taxon>
        <taxon>Paraconexibacter</taxon>
    </lineage>
</organism>
<dbReference type="PANTHER" id="PTHR36151:SF3">
    <property type="entry name" value="ER-BOUND OXYGENASE MPAB_MPAB'_RUBBER OXYGENASE CATALYTIC DOMAIN-CONTAINING PROTEIN"/>
    <property type="match status" value="1"/>
</dbReference>
<evidence type="ECO:0000313" key="2">
    <source>
        <dbReference type="EMBL" id="UTI65358.1"/>
    </source>
</evidence>
<evidence type="ECO:0000259" key="1">
    <source>
        <dbReference type="Pfam" id="PF09995"/>
    </source>
</evidence>
<dbReference type="Pfam" id="PF09995">
    <property type="entry name" value="MPAB_Lcp_cat"/>
    <property type="match status" value="1"/>
</dbReference>
<dbReference type="InterPro" id="IPR018713">
    <property type="entry name" value="MPAB/Lcp_cat_dom"/>
</dbReference>